<feature type="transmembrane region" description="Helical" evidence="8">
    <location>
        <begin position="395"/>
        <end position="414"/>
    </location>
</feature>
<dbReference type="Pfam" id="PF02714">
    <property type="entry name" value="RSN1_7TM"/>
    <property type="match status" value="1"/>
</dbReference>
<feature type="transmembrane region" description="Helical" evidence="8">
    <location>
        <begin position="145"/>
        <end position="164"/>
    </location>
</feature>
<feature type="transmembrane region" description="Helical" evidence="8">
    <location>
        <begin position="426"/>
        <end position="448"/>
    </location>
</feature>
<dbReference type="PANTHER" id="PTHR13018:SF100">
    <property type="entry name" value="CSC1-LIKE PROTEIN ERD4"/>
    <property type="match status" value="1"/>
</dbReference>
<dbReference type="AlphaFoldDB" id="A0A8T2ZNZ3"/>
<keyword evidence="6 8" id="KW-0472">Membrane</keyword>
<evidence type="ECO:0000313" key="11">
    <source>
        <dbReference type="EMBL" id="KAH8519059.1"/>
    </source>
</evidence>
<feature type="transmembrane region" description="Helical" evidence="8">
    <location>
        <begin position="81"/>
        <end position="107"/>
    </location>
</feature>
<dbReference type="EMBL" id="JACEGQ020000001">
    <property type="protein sequence ID" value="KAH8519059.1"/>
    <property type="molecule type" value="Genomic_DNA"/>
</dbReference>
<evidence type="ECO:0000313" key="12">
    <source>
        <dbReference type="Proteomes" id="UP000807159"/>
    </source>
</evidence>
<evidence type="ECO:0000256" key="2">
    <source>
        <dbReference type="ARBA" id="ARBA00007779"/>
    </source>
</evidence>
<dbReference type="InterPro" id="IPR032880">
    <property type="entry name" value="CSC1/OSCA1-like_N"/>
</dbReference>
<protein>
    <recommendedName>
        <fullName evidence="13">CSC1-like protein ERD4</fullName>
    </recommendedName>
</protein>
<dbReference type="Proteomes" id="UP000807159">
    <property type="component" value="Chromosome 1"/>
</dbReference>
<gene>
    <name evidence="11" type="ORF">H0E87_000761</name>
</gene>
<evidence type="ECO:0000256" key="3">
    <source>
        <dbReference type="ARBA" id="ARBA00022448"/>
    </source>
</evidence>
<dbReference type="GO" id="GO:0005886">
    <property type="term" value="C:plasma membrane"/>
    <property type="evidence" value="ECO:0007669"/>
    <property type="project" value="TreeGrafter"/>
</dbReference>
<evidence type="ECO:0000259" key="9">
    <source>
        <dbReference type="Pfam" id="PF02714"/>
    </source>
</evidence>
<dbReference type="PANTHER" id="PTHR13018">
    <property type="entry name" value="PROBABLE MEMBRANE PROTEIN DUF221-RELATED"/>
    <property type="match status" value="1"/>
</dbReference>
<feature type="coiled-coil region" evidence="7">
    <location>
        <begin position="232"/>
        <end position="259"/>
    </location>
</feature>
<evidence type="ECO:0000256" key="7">
    <source>
        <dbReference type="SAM" id="Coils"/>
    </source>
</evidence>
<keyword evidence="4 8" id="KW-0812">Transmembrane</keyword>
<organism evidence="11 12">
    <name type="scientific">Populus deltoides</name>
    <name type="common">Eastern poplar</name>
    <name type="synonym">Eastern cottonwood</name>
    <dbReference type="NCBI Taxonomy" id="3696"/>
    <lineage>
        <taxon>Eukaryota</taxon>
        <taxon>Viridiplantae</taxon>
        <taxon>Streptophyta</taxon>
        <taxon>Embryophyta</taxon>
        <taxon>Tracheophyta</taxon>
        <taxon>Spermatophyta</taxon>
        <taxon>Magnoliopsida</taxon>
        <taxon>eudicotyledons</taxon>
        <taxon>Gunneridae</taxon>
        <taxon>Pentapetalae</taxon>
        <taxon>rosids</taxon>
        <taxon>fabids</taxon>
        <taxon>Malpighiales</taxon>
        <taxon>Salicaceae</taxon>
        <taxon>Saliceae</taxon>
        <taxon>Populus</taxon>
    </lineage>
</organism>
<evidence type="ECO:0000259" key="10">
    <source>
        <dbReference type="Pfam" id="PF13967"/>
    </source>
</evidence>
<comment type="similarity">
    <text evidence="2">Belongs to the CSC1 (TC 1.A.17) family.</text>
</comment>
<feature type="transmembrane region" description="Helical" evidence="8">
    <location>
        <begin position="577"/>
        <end position="597"/>
    </location>
</feature>
<comment type="subcellular location">
    <subcellularLocation>
        <location evidence="1">Membrane</location>
        <topology evidence="1">Multi-pass membrane protein</topology>
    </subcellularLocation>
</comment>
<evidence type="ECO:0008006" key="13">
    <source>
        <dbReference type="Google" id="ProtNLM"/>
    </source>
</evidence>
<name>A0A8T2ZNZ3_POPDE</name>
<feature type="domain" description="CSC1/OSCA1-like 7TM region" evidence="9">
    <location>
        <begin position="331"/>
        <end position="572"/>
    </location>
</feature>
<feature type="transmembrane region" description="Helical" evidence="8">
    <location>
        <begin position="552"/>
        <end position="571"/>
    </location>
</feature>
<evidence type="ECO:0000256" key="8">
    <source>
        <dbReference type="SAM" id="Phobius"/>
    </source>
</evidence>
<keyword evidence="5 8" id="KW-1133">Transmembrane helix</keyword>
<feature type="transmembrane region" description="Helical" evidence="8">
    <location>
        <begin position="500"/>
        <end position="531"/>
    </location>
</feature>
<reference evidence="11" key="1">
    <citation type="journal article" date="2021" name="J. Hered.">
        <title>Genome Assembly of Salicaceae Populus deltoides (Eastern Cottonwood) I-69 Based on Nanopore Sequencing and Hi-C Technologies.</title>
        <authorList>
            <person name="Bai S."/>
            <person name="Wu H."/>
            <person name="Zhang J."/>
            <person name="Pan Z."/>
            <person name="Zhao W."/>
            <person name="Li Z."/>
            <person name="Tong C."/>
        </authorList>
    </citation>
    <scope>NUCLEOTIDE SEQUENCE</scope>
    <source>
        <tissue evidence="11">Leaf</tissue>
    </source>
</reference>
<keyword evidence="12" id="KW-1185">Reference proteome</keyword>
<evidence type="ECO:0000256" key="4">
    <source>
        <dbReference type="ARBA" id="ARBA00022692"/>
    </source>
</evidence>
<feature type="domain" description="CSC1/OSCA1-like N-terminal transmembrane" evidence="10">
    <location>
        <begin position="5"/>
        <end position="165"/>
    </location>
</feature>
<keyword evidence="3" id="KW-0813">Transport</keyword>
<dbReference type="Pfam" id="PF13967">
    <property type="entry name" value="RSN1_TM"/>
    <property type="match status" value="1"/>
</dbReference>
<evidence type="ECO:0000256" key="1">
    <source>
        <dbReference type="ARBA" id="ARBA00004141"/>
    </source>
</evidence>
<evidence type="ECO:0000256" key="6">
    <source>
        <dbReference type="ARBA" id="ARBA00023136"/>
    </source>
</evidence>
<comment type="caution">
    <text evidence="11">The sequence shown here is derived from an EMBL/GenBank/DDBJ whole genome shotgun (WGS) entry which is preliminary data.</text>
</comment>
<feature type="transmembrane region" description="Helical" evidence="8">
    <location>
        <begin position="6"/>
        <end position="27"/>
    </location>
</feature>
<dbReference type="InterPro" id="IPR003864">
    <property type="entry name" value="CSC1/OSCA1-like_7TM"/>
</dbReference>
<proteinExistence type="inferred from homology"/>
<evidence type="ECO:0000256" key="5">
    <source>
        <dbReference type="ARBA" id="ARBA00022989"/>
    </source>
</evidence>
<dbReference type="InterPro" id="IPR045122">
    <property type="entry name" value="Csc1-like"/>
</dbReference>
<keyword evidence="7" id="KW-0175">Coiled coil</keyword>
<sequence length="660" mass="74120">MDSSSFLTSLGTSFLIFVVLMLLFTWLSRKPGNSFLYYPNRILKGLDPWDGGSRSRNPFAWIREAFSSSEQDVINMSGVDAAVYFVFLSTALAILVLSGLVLLPVLLPVAATDDNVKIQKAKGNQTFSDIDKLLMGNVKGGSPRLWPFLIATYWVSLVTYFLLWKAYVHVSGLRANALMSPELKPEQFAVLVRDIPPVPEGQTRKEQVDSYFKSIYPETFYRSMVVTNNKEVNKIYKELEGYKKKLAHAEAVYDESKKTGKPEGLRPAIRTGPFGIVGRKVDSIEHYNEKIKELIPKLEAEQKVTLRENQQACAFAFFTNRVTAASAAQSLHAQMVDTWTVMEAPEPLKTVLEAYLPQIALIVFLELLPKLLLALSKAEGIPSVGHAERATSGKYFYFTMLNVFIGVTLGGTLFDTLKSIEKEPNSIVSLLASSLPGNATFFLTFVALEFFVGYGLELSRIVPLIIFHLKKKYLCKTEAELKEAWFPGDLGYATRIPGDMLVFTIVLCYSVIAPLIIPFGVVYFGLGWLVLRNQALEVYAPSFETYGRMWPHIHTRVIAALILYQVTMFGYFGVKKFSFSTVLLIPLPILSLLFAYVCQKKFYRSFSDTALEVACRELKEIPNMERIYRSFIPPSLSSEKADDDHFEDALSQVPRVGSFA</sequence>
<accession>A0A8T2ZNZ3</accession>
<dbReference type="GO" id="GO:0005227">
    <property type="term" value="F:calcium-activated cation channel activity"/>
    <property type="evidence" value="ECO:0007669"/>
    <property type="project" value="InterPro"/>
</dbReference>